<keyword evidence="2" id="KW-1185">Reference proteome</keyword>
<reference evidence="1 2" key="1">
    <citation type="submission" date="2019-11" db="EMBL/GenBank/DDBJ databases">
        <title>Acidiferrimicrobium australis gen. nov., sp. nov., an acidophilic and obligately heterotrophic, member of the Actinobacteria that catalyses dissimilatory oxido- reduction of iron isolated from metal-rich acidic water in Chile.</title>
        <authorList>
            <person name="Gonzalez D."/>
            <person name="Huber K."/>
            <person name="Hedrich S."/>
            <person name="Rojas-Villalobos C."/>
            <person name="Quatrini R."/>
            <person name="Dinamarca M.A."/>
            <person name="Schwarz A."/>
            <person name="Canales C."/>
            <person name="Nancucheo I."/>
        </authorList>
    </citation>
    <scope>NUCLEOTIDE SEQUENCE [LARGE SCALE GENOMIC DNA]</scope>
    <source>
        <strain evidence="1 2">USS-CCA1</strain>
    </source>
</reference>
<comment type="caution">
    <text evidence="1">The sequence shown here is derived from an EMBL/GenBank/DDBJ whole genome shotgun (WGS) entry which is preliminary data.</text>
</comment>
<dbReference type="EMBL" id="WJHE01000854">
    <property type="protein sequence ID" value="MST34108.1"/>
    <property type="molecule type" value="Genomic_DNA"/>
</dbReference>
<feature type="non-terminal residue" evidence="1">
    <location>
        <position position="88"/>
    </location>
</feature>
<dbReference type="Proteomes" id="UP000437736">
    <property type="component" value="Unassembled WGS sequence"/>
</dbReference>
<proteinExistence type="predicted"/>
<name>A0ABW9QXE2_9ACTN</name>
<evidence type="ECO:0008006" key="3">
    <source>
        <dbReference type="Google" id="ProtNLM"/>
    </source>
</evidence>
<organism evidence="1 2">
    <name type="scientific">Acidiferrimicrobium australe</name>
    <dbReference type="NCBI Taxonomy" id="2664430"/>
    <lineage>
        <taxon>Bacteria</taxon>
        <taxon>Bacillati</taxon>
        <taxon>Actinomycetota</taxon>
        <taxon>Acidimicrobiia</taxon>
        <taxon>Acidimicrobiales</taxon>
        <taxon>Acidimicrobiaceae</taxon>
        <taxon>Acidiferrimicrobium</taxon>
    </lineage>
</organism>
<evidence type="ECO:0000313" key="2">
    <source>
        <dbReference type="Proteomes" id="UP000437736"/>
    </source>
</evidence>
<sequence>MKPTSSPTTRSSCEEPDEPSRYELAWQLAHSGLEPDDAIDAVAYALGVPHGVASGLVWAEMARPVACRPRLHWEDGRPPAREGMWRPL</sequence>
<accession>A0ABW9QXE2</accession>
<gene>
    <name evidence="1" type="ORF">GHK86_15435</name>
</gene>
<protein>
    <recommendedName>
        <fullName evidence="3">ANTAR domain-containing protein</fullName>
    </recommendedName>
</protein>
<evidence type="ECO:0000313" key="1">
    <source>
        <dbReference type="EMBL" id="MST34108.1"/>
    </source>
</evidence>